<dbReference type="SUPFAM" id="SSF103473">
    <property type="entry name" value="MFS general substrate transporter"/>
    <property type="match status" value="1"/>
</dbReference>
<gene>
    <name evidence="9" type="ORF">V1286_001435</name>
</gene>
<sequence length="554" mass="59619">MTDVSDGTNSSWSPERSAAGGHNPYLIAFVVSIATFMEVLDTTIANVALRHIAGGLAVGIDESTYVITSYLVANAIVLSISGWLSTVIGRKRFYMICVATFAFASLLCGFARSLESLVLFRILQGLGGGGMATSEQAILADSFPPAKRGQAFAIYGVAVVVAPVIGPTLGGWITDTYSWHWVFLINVPMGMLSLFLVGTLVREPSGAEEERHELLKNGLRVDYIGFVLVAIGLGSLEFVLDQGQRKDWFGSNMILGFALVSAFCLLALIPWELTRKDPIVDIRLLGRRHFGACFLVMLGTGAVLISTTQLLPQLLQTELGYTAMLAGLALSPGGIFTLMMMPIVGKLVGVVQPKYLIMIGACIVALAMWHLTGLNSDITYSYAAWSRIFLALGLPFLFLPVTTASYDGLPPDKTNQASALINVARNIGGSMGVALAQSVLAQRQQFHQSRLIEHAGPSDIGYQQTVDAVTRYFQSQGSNATEATSQAVAWVGQTLQPQVDFLAYIDVFWTLAIIGGLMIPLALILKPIDLSASERALEVRLQIAPLPTLRAKRG</sequence>
<feature type="transmembrane region" description="Helical" evidence="7">
    <location>
        <begin position="355"/>
        <end position="372"/>
    </location>
</feature>
<keyword evidence="6 7" id="KW-0472">Membrane</keyword>
<dbReference type="Pfam" id="PF07690">
    <property type="entry name" value="MFS_1"/>
    <property type="match status" value="1"/>
</dbReference>
<evidence type="ECO:0000256" key="3">
    <source>
        <dbReference type="ARBA" id="ARBA00022475"/>
    </source>
</evidence>
<feature type="transmembrane region" description="Helical" evidence="7">
    <location>
        <begin position="65"/>
        <end position="86"/>
    </location>
</feature>
<evidence type="ECO:0000256" key="5">
    <source>
        <dbReference type="ARBA" id="ARBA00022989"/>
    </source>
</evidence>
<feature type="transmembrane region" description="Helical" evidence="7">
    <location>
        <begin position="93"/>
        <end position="112"/>
    </location>
</feature>
<proteinExistence type="predicted"/>
<dbReference type="Gene3D" id="1.20.1250.20">
    <property type="entry name" value="MFS general substrate transporter like domains"/>
    <property type="match status" value="1"/>
</dbReference>
<dbReference type="Gene3D" id="1.20.1720.10">
    <property type="entry name" value="Multidrug resistance protein D"/>
    <property type="match status" value="1"/>
</dbReference>
<dbReference type="PRINTS" id="PR01036">
    <property type="entry name" value="TCRTETB"/>
</dbReference>
<evidence type="ECO:0000256" key="7">
    <source>
        <dbReference type="SAM" id="Phobius"/>
    </source>
</evidence>
<dbReference type="RefSeq" id="WP_334478482.1">
    <property type="nucleotide sequence ID" value="NZ_JAZHRV010000001.1"/>
</dbReference>
<comment type="subcellular location">
    <subcellularLocation>
        <location evidence="1">Cell membrane</location>
        <topology evidence="1">Multi-pass membrane protein</topology>
    </subcellularLocation>
</comment>
<name>A0ABU8B5T5_9BRAD</name>
<feature type="transmembrane region" description="Helical" evidence="7">
    <location>
        <begin position="179"/>
        <end position="201"/>
    </location>
</feature>
<dbReference type="PANTHER" id="PTHR23501:SF174">
    <property type="entry name" value="MULTIDRUG EXPORT PROTEIN EMRB-RELATED"/>
    <property type="match status" value="1"/>
</dbReference>
<dbReference type="CDD" id="cd17503">
    <property type="entry name" value="MFS_LmrB_MDR_like"/>
    <property type="match status" value="1"/>
</dbReference>
<keyword evidence="5 7" id="KW-1133">Transmembrane helix</keyword>
<evidence type="ECO:0000256" key="6">
    <source>
        <dbReference type="ARBA" id="ARBA00023136"/>
    </source>
</evidence>
<organism evidence="9 10">
    <name type="scientific">Bradyrhizobium algeriense</name>
    <dbReference type="NCBI Taxonomy" id="634784"/>
    <lineage>
        <taxon>Bacteria</taxon>
        <taxon>Pseudomonadati</taxon>
        <taxon>Pseudomonadota</taxon>
        <taxon>Alphaproteobacteria</taxon>
        <taxon>Hyphomicrobiales</taxon>
        <taxon>Nitrobacteraceae</taxon>
        <taxon>Bradyrhizobium</taxon>
    </lineage>
</organism>
<dbReference type="InterPro" id="IPR036259">
    <property type="entry name" value="MFS_trans_sf"/>
</dbReference>
<dbReference type="EMBL" id="JAZHRV010000001">
    <property type="protein sequence ID" value="MEH2553906.1"/>
    <property type="molecule type" value="Genomic_DNA"/>
</dbReference>
<dbReference type="InterPro" id="IPR004638">
    <property type="entry name" value="EmrB-like"/>
</dbReference>
<protein>
    <submittedName>
        <fullName evidence="9">DHA2 family multidrug resistance protein</fullName>
    </submittedName>
</protein>
<evidence type="ECO:0000259" key="8">
    <source>
        <dbReference type="PROSITE" id="PS50850"/>
    </source>
</evidence>
<accession>A0ABU8B5T5</accession>
<evidence type="ECO:0000256" key="2">
    <source>
        <dbReference type="ARBA" id="ARBA00022448"/>
    </source>
</evidence>
<feature type="transmembrane region" description="Helical" evidence="7">
    <location>
        <begin position="221"/>
        <end position="240"/>
    </location>
</feature>
<feature type="transmembrane region" description="Helical" evidence="7">
    <location>
        <begin position="25"/>
        <end position="45"/>
    </location>
</feature>
<keyword evidence="10" id="KW-1185">Reference proteome</keyword>
<evidence type="ECO:0000256" key="1">
    <source>
        <dbReference type="ARBA" id="ARBA00004651"/>
    </source>
</evidence>
<feature type="domain" description="Major facilitator superfamily (MFS) profile" evidence="8">
    <location>
        <begin position="27"/>
        <end position="530"/>
    </location>
</feature>
<dbReference type="InterPro" id="IPR011701">
    <property type="entry name" value="MFS"/>
</dbReference>
<feature type="transmembrane region" description="Helical" evidence="7">
    <location>
        <begin position="252"/>
        <end position="271"/>
    </location>
</feature>
<feature type="transmembrane region" description="Helical" evidence="7">
    <location>
        <begin position="384"/>
        <end position="406"/>
    </location>
</feature>
<keyword evidence="3" id="KW-1003">Cell membrane</keyword>
<evidence type="ECO:0000313" key="9">
    <source>
        <dbReference type="EMBL" id="MEH2553906.1"/>
    </source>
</evidence>
<comment type="caution">
    <text evidence="9">The sequence shown here is derived from an EMBL/GenBank/DDBJ whole genome shotgun (WGS) entry which is preliminary data.</text>
</comment>
<dbReference type="InterPro" id="IPR020846">
    <property type="entry name" value="MFS_dom"/>
</dbReference>
<evidence type="ECO:0000313" key="10">
    <source>
        <dbReference type="Proteomes" id="UP001364224"/>
    </source>
</evidence>
<evidence type="ECO:0000256" key="4">
    <source>
        <dbReference type="ARBA" id="ARBA00022692"/>
    </source>
</evidence>
<feature type="transmembrane region" description="Helical" evidence="7">
    <location>
        <begin position="323"/>
        <end position="343"/>
    </location>
</feature>
<reference evidence="9 10" key="1">
    <citation type="submission" date="2024-02" db="EMBL/GenBank/DDBJ databases">
        <title>Adaptive strategies in a cosmopolitan and abundant soil bacterium.</title>
        <authorList>
            <person name="Carini P."/>
        </authorList>
    </citation>
    <scope>NUCLEOTIDE SEQUENCE [LARGE SCALE GENOMIC DNA]</scope>
    <source>
        <strain evidence="9 10">AZCC 1608</strain>
    </source>
</reference>
<dbReference type="PROSITE" id="PS50850">
    <property type="entry name" value="MFS"/>
    <property type="match status" value="1"/>
</dbReference>
<dbReference type="NCBIfam" id="TIGR00711">
    <property type="entry name" value="efflux_EmrB"/>
    <property type="match status" value="1"/>
</dbReference>
<feature type="transmembrane region" description="Helical" evidence="7">
    <location>
        <begin position="292"/>
        <end position="311"/>
    </location>
</feature>
<dbReference type="PANTHER" id="PTHR23501">
    <property type="entry name" value="MAJOR FACILITATOR SUPERFAMILY"/>
    <property type="match status" value="1"/>
</dbReference>
<keyword evidence="4 7" id="KW-0812">Transmembrane</keyword>
<dbReference type="Proteomes" id="UP001364224">
    <property type="component" value="Unassembled WGS sequence"/>
</dbReference>
<feature type="transmembrane region" description="Helical" evidence="7">
    <location>
        <begin position="152"/>
        <end position="173"/>
    </location>
</feature>
<feature type="transmembrane region" description="Helical" evidence="7">
    <location>
        <begin position="501"/>
        <end position="525"/>
    </location>
</feature>
<keyword evidence="2" id="KW-0813">Transport</keyword>